<comment type="caution">
    <text evidence="14">The sequence shown here is derived from an EMBL/GenBank/DDBJ whole genome shotgun (WGS) entry which is preliminary data.</text>
</comment>
<dbReference type="EC" id="3.2.1.58" evidence="10"/>
<evidence type="ECO:0000256" key="4">
    <source>
        <dbReference type="ARBA" id="ARBA00022525"/>
    </source>
</evidence>
<evidence type="ECO:0000256" key="13">
    <source>
        <dbReference type="SAM" id="SignalP"/>
    </source>
</evidence>
<comment type="subcellular location">
    <subcellularLocation>
        <location evidence="1">Secreted</location>
        <location evidence="1">Cell wall</location>
    </subcellularLocation>
</comment>
<evidence type="ECO:0000256" key="9">
    <source>
        <dbReference type="ARBA" id="ARBA00036824"/>
    </source>
</evidence>
<dbReference type="InterPro" id="IPR050732">
    <property type="entry name" value="Beta-glucan_modifiers"/>
</dbReference>
<dbReference type="GO" id="GO:0009277">
    <property type="term" value="C:fungal-type cell wall"/>
    <property type="evidence" value="ECO:0007669"/>
    <property type="project" value="TreeGrafter"/>
</dbReference>
<dbReference type="GO" id="GO:0071555">
    <property type="term" value="P:cell wall organization"/>
    <property type="evidence" value="ECO:0007669"/>
    <property type="project" value="TreeGrafter"/>
</dbReference>
<sequence>MRLTGLLPLLLAAAPAVDAARGKLGFSLGNRNADGSCKSREDYENDFDALKDLTNLVRTYSGTECHTPERILPAAKAKNFKVVLGIWVGRAPSKDDEGTNDASFKGDWAAVKNAISTSGQDDAVHAITVGSEALYRGDLTGPQLHRYIKVVHDYVTKELKNDKLLVGTADSWNKFADGTADSLFTEEPIVKYVYVESGPFLHYISRANFPNSLSNAFAYWQGHKAEESHWTYFDDMSKAMQHIQKVAGDKADQITVVNGETGWPTDGGSDYEAAKAGTQNAKTFWRQGVCGMLAWGVDLFYFEGFDESWKPDSKGDNGKMADEKHWGLFKGNRDFKFDTACPK</sequence>
<dbReference type="InterPro" id="IPR000490">
    <property type="entry name" value="Glyco_hydro_17"/>
</dbReference>
<keyword evidence="4" id="KW-0964">Secreted</keyword>
<evidence type="ECO:0000256" key="5">
    <source>
        <dbReference type="ARBA" id="ARBA00022729"/>
    </source>
</evidence>
<feature type="chain" id="PRO_5040830011" description="glucan 1,3-beta-glucosidase" evidence="13">
    <location>
        <begin position="20"/>
        <end position="343"/>
    </location>
</feature>
<dbReference type="AlphaFoldDB" id="A0A9W9F1A6"/>
<evidence type="ECO:0000256" key="7">
    <source>
        <dbReference type="ARBA" id="ARBA00023180"/>
    </source>
</evidence>
<dbReference type="EMBL" id="JAPMSZ010000009">
    <property type="protein sequence ID" value="KAJ5091760.1"/>
    <property type="molecule type" value="Genomic_DNA"/>
</dbReference>
<evidence type="ECO:0000256" key="2">
    <source>
        <dbReference type="ARBA" id="ARBA00008773"/>
    </source>
</evidence>
<accession>A0A9W9F1A6</accession>
<dbReference type="Pfam" id="PF00332">
    <property type="entry name" value="Glyco_hydro_17"/>
    <property type="match status" value="1"/>
</dbReference>
<evidence type="ECO:0000256" key="10">
    <source>
        <dbReference type="ARBA" id="ARBA00038929"/>
    </source>
</evidence>
<keyword evidence="15" id="KW-1185">Reference proteome</keyword>
<keyword evidence="8" id="KW-0326">Glycosidase</keyword>
<protein>
    <recommendedName>
        <fullName evidence="10">glucan 1,3-beta-glucosidase</fullName>
        <ecNumber evidence="10">3.2.1.58</ecNumber>
    </recommendedName>
    <alternativeName>
        <fullName evidence="11">Exo-1,3-beta-glucanase</fullName>
    </alternativeName>
</protein>
<dbReference type="GO" id="GO:0009986">
    <property type="term" value="C:cell surface"/>
    <property type="evidence" value="ECO:0007669"/>
    <property type="project" value="TreeGrafter"/>
</dbReference>
<evidence type="ECO:0000313" key="15">
    <source>
        <dbReference type="Proteomes" id="UP001141434"/>
    </source>
</evidence>
<keyword evidence="7" id="KW-0325">Glycoprotein</keyword>
<evidence type="ECO:0000256" key="12">
    <source>
        <dbReference type="RuleBase" id="RU004335"/>
    </source>
</evidence>
<reference evidence="14" key="2">
    <citation type="journal article" date="2023" name="IMA Fungus">
        <title>Comparative genomic study of the Penicillium genus elucidates a diverse pangenome and 15 lateral gene transfer events.</title>
        <authorList>
            <person name="Petersen C."/>
            <person name="Sorensen T."/>
            <person name="Nielsen M.R."/>
            <person name="Sondergaard T.E."/>
            <person name="Sorensen J.L."/>
            <person name="Fitzpatrick D.A."/>
            <person name="Frisvad J.C."/>
            <person name="Nielsen K.L."/>
        </authorList>
    </citation>
    <scope>NUCLEOTIDE SEQUENCE</scope>
    <source>
        <strain evidence="14">IBT 34128</strain>
    </source>
</reference>
<dbReference type="SUPFAM" id="SSF51445">
    <property type="entry name" value="(Trans)glycosidases"/>
    <property type="match status" value="1"/>
</dbReference>
<comment type="similarity">
    <text evidence="2 12">Belongs to the glycosyl hydrolase 17 family.</text>
</comment>
<gene>
    <name evidence="14" type="ORF">NUU61_006630</name>
</gene>
<reference evidence="14" key="1">
    <citation type="submission" date="2022-11" db="EMBL/GenBank/DDBJ databases">
        <authorList>
            <person name="Petersen C."/>
        </authorList>
    </citation>
    <scope>NUCLEOTIDE SEQUENCE</scope>
    <source>
        <strain evidence="14">IBT 34128</strain>
    </source>
</reference>
<evidence type="ECO:0000256" key="8">
    <source>
        <dbReference type="ARBA" id="ARBA00023295"/>
    </source>
</evidence>
<name>A0A9W9F1A6_9EURO</name>
<feature type="signal peptide" evidence="13">
    <location>
        <begin position="1"/>
        <end position="19"/>
    </location>
</feature>
<evidence type="ECO:0000256" key="3">
    <source>
        <dbReference type="ARBA" id="ARBA00022512"/>
    </source>
</evidence>
<evidence type="ECO:0000256" key="6">
    <source>
        <dbReference type="ARBA" id="ARBA00022801"/>
    </source>
</evidence>
<dbReference type="InterPro" id="IPR017853">
    <property type="entry name" value="GH"/>
</dbReference>
<dbReference type="GO" id="GO:0042973">
    <property type="term" value="F:glucan endo-1,3-beta-D-glucosidase activity"/>
    <property type="evidence" value="ECO:0007669"/>
    <property type="project" value="TreeGrafter"/>
</dbReference>
<dbReference type="OrthoDB" id="1293114at2759"/>
<evidence type="ECO:0000256" key="11">
    <source>
        <dbReference type="ARBA" id="ARBA00041761"/>
    </source>
</evidence>
<dbReference type="RefSeq" id="XP_056509957.1">
    <property type="nucleotide sequence ID" value="XM_056657157.1"/>
</dbReference>
<dbReference type="GO" id="GO:0005975">
    <property type="term" value="P:carbohydrate metabolic process"/>
    <property type="evidence" value="ECO:0007669"/>
    <property type="project" value="InterPro"/>
</dbReference>
<dbReference type="Gene3D" id="3.20.20.80">
    <property type="entry name" value="Glycosidases"/>
    <property type="match status" value="1"/>
</dbReference>
<organism evidence="14 15">
    <name type="scientific">Penicillium alfredii</name>
    <dbReference type="NCBI Taxonomy" id="1506179"/>
    <lineage>
        <taxon>Eukaryota</taxon>
        <taxon>Fungi</taxon>
        <taxon>Dikarya</taxon>
        <taxon>Ascomycota</taxon>
        <taxon>Pezizomycotina</taxon>
        <taxon>Eurotiomycetes</taxon>
        <taxon>Eurotiomycetidae</taxon>
        <taxon>Eurotiales</taxon>
        <taxon>Aspergillaceae</taxon>
        <taxon>Penicillium</taxon>
    </lineage>
</organism>
<dbReference type="GO" id="GO:0004338">
    <property type="term" value="F:glucan exo-1,3-beta-glucosidase activity"/>
    <property type="evidence" value="ECO:0007669"/>
    <property type="project" value="UniProtKB-EC"/>
</dbReference>
<evidence type="ECO:0000256" key="1">
    <source>
        <dbReference type="ARBA" id="ARBA00004191"/>
    </source>
</evidence>
<keyword evidence="3" id="KW-0134">Cell wall</keyword>
<proteinExistence type="inferred from homology"/>
<dbReference type="Proteomes" id="UP001141434">
    <property type="component" value="Unassembled WGS sequence"/>
</dbReference>
<dbReference type="PANTHER" id="PTHR16631:SF26">
    <property type="entry name" value="GLUCAN 1,3-BETA-GLUCOSIDASE"/>
    <property type="match status" value="1"/>
</dbReference>
<dbReference type="GeneID" id="81396326"/>
<keyword evidence="6 14" id="KW-0378">Hydrolase</keyword>
<dbReference type="PANTHER" id="PTHR16631">
    <property type="entry name" value="GLUCAN 1,3-BETA-GLUCOSIDASE"/>
    <property type="match status" value="1"/>
</dbReference>
<dbReference type="GO" id="GO:0005576">
    <property type="term" value="C:extracellular region"/>
    <property type="evidence" value="ECO:0007669"/>
    <property type="project" value="TreeGrafter"/>
</dbReference>
<evidence type="ECO:0000313" key="14">
    <source>
        <dbReference type="EMBL" id="KAJ5091760.1"/>
    </source>
</evidence>
<keyword evidence="5 13" id="KW-0732">Signal</keyword>
<comment type="catalytic activity">
    <reaction evidence="9">
        <text>Successive hydrolysis of beta-D-glucose units from the non-reducing ends of (1-&gt;3)-beta-D-glucans, releasing alpha-glucose.</text>
        <dbReference type="EC" id="3.2.1.58"/>
    </reaction>
</comment>